<dbReference type="RefSeq" id="WP_157899353.1">
    <property type="nucleotide sequence ID" value="NZ_CP015136.1"/>
</dbReference>
<dbReference type="EMBL" id="CP015136">
    <property type="protein sequence ID" value="AMY10396.1"/>
    <property type="molecule type" value="Genomic_DNA"/>
</dbReference>
<dbReference type="KEGG" id="abac:LuPra_03626"/>
<dbReference type="STRING" id="1855912.LuPra_03626"/>
<dbReference type="AlphaFoldDB" id="A0A143PPV3"/>
<protein>
    <submittedName>
        <fullName evidence="1">Pseudaminic acid biosynthesis-associated protein PseG</fullName>
    </submittedName>
</protein>
<evidence type="ECO:0000313" key="1">
    <source>
        <dbReference type="EMBL" id="AMY10396.1"/>
    </source>
</evidence>
<name>A0A143PPV3_LUTPR</name>
<dbReference type="OrthoDB" id="9788924at2"/>
<proteinExistence type="predicted"/>
<dbReference type="Gene3D" id="3.40.50.2000">
    <property type="entry name" value="Glycogen Phosphorylase B"/>
    <property type="match status" value="1"/>
</dbReference>
<reference evidence="2" key="2">
    <citation type="submission" date="2016-04" db="EMBL/GenBank/DDBJ databases">
        <title>First Complete Genome Sequence of a Subdivision 6 Acidobacterium.</title>
        <authorList>
            <person name="Huang S."/>
            <person name="Vieira S."/>
            <person name="Bunk B."/>
            <person name="Riedel T."/>
            <person name="Sproeer C."/>
            <person name="Overmann J."/>
        </authorList>
    </citation>
    <scope>NUCLEOTIDE SEQUENCE [LARGE SCALE GENOMIC DNA]</scope>
    <source>
        <strain evidence="2">DSM 100886 HEG_-6_39</strain>
    </source>
</reference>
<keyword evidence="2" id="KW-1185">Reference proteome</keyword>
<gene>
    <name evidence="1" type="ORF">LuPra_03626</name>
</gene>
<accession>A0A143PPV3</accession>
<reference evidence="1 2" key="1">
    <citation type="journal article" date="2016" name="Genome Announc.">
        <title>First Complete Genome Sequence of a Subdivision 6 Acidobacterium Strain.</title>
        <authorList>
            <person name="Huang S."/>
            <person name="Vieira S."/>
            <person name="Bunk B."/>
            <person name="Riedel T."/>
            <person name="Sproer C."/>
            <person name="Overmann J."/>
        </authorList>
    </citation>
    <scope>NUCLEOTIDE SEQUENCE [LARGE SCALE GENOMIC DNA]</scope>
    <source>
        <strain evidence="2">DSM 100886 HEG_-6_39</strain>
    </source>
</reference>
<organism evidence="1 2">
    <name type="scientific">Luteitalea pratensis</name>
    <dbReference type="NCBI Taxonomy" id="1855912"/>
    <lineage>
        <taxon>Bacteria</taxon>
        <taxon>Pseudomonadati</taxon>
        <taxon>Acidobacteriota</taxon>
        <taxon>Vicinamibacteria</taxon>
        <taxon>Vicinamibacterales</taxon>
        <taxon>Vicinamibacteraceae</taxon>
        <taxon>Luteitalea</taxon>
    </lineage>
</organism>
<dbReference type="SUPFAM" id="SSF53756">
    <property type="entry name" value="UDP-Glycosyltransferase/glycogen phosphorylase"/>
    <property type="match status" value="1"/>
</dbReference>
<dbReference type="Proteomes" id="UP000076079">
    <property type="component" value="Chromosome"/>
</dbReference>
<sequence>MTRRRPISVTGTFALFRVAAGPRIGHGHLRRAEALACALGRSARVSIRGAGGAGTRLSIVAPAAAGETLDAVRPAVLIVDDPHAGHGGAWVSAATRRRVPVVSLHDLGIARVPSSLAIDGSVVSPSRGWPAACTLRGLRYAVIGRPRQATRRGAVRRVLVSLGGGPREALSRAVADEVMRRLPDVEVLVTQLQVLPTAAGTPARVRRVSAPDGLAPWLARVDVAIVGGGVSLYEAVAAGVPTVAVAVVPAQLPTIRGFARHHLTVSAGLATGGAHVVARRVAARVERIARSSSLREVVRDDGPRLVDGLGARRVAQAIVAVSKEAPRG</sequence>
<evidence type="ECO:0000313" key="2">
    <source>
        <dbReference type="Proteomes" id="UP000076079"/>
    </source>
</evidence>